<comment type="caution">
    <text evidence="1">The sequence shown here is derived from an EMBL/GenBank/DDBJ whole genome shotgun (WGS) entry which is preliminary data.</text>
</comment>
<evidence type="ECO:0000313" key="2">
    <source>
        <dbReference type="Proteomes" id="UP000585614"/>
    </source>
</evidence>
<accession>A0A7J7TDY3</accession>
<name>A0A7J7TDY3_RHIFE</name>
<dbReference type="Proteomes" id="UP000585614">
    <property type="component" value="Unassembled WGS sequence"/>
</dbReference>
<dbReference type="AlphaFoldDB" id="A0A7J7TDY3"/>
<organism evidence="1 2">
    <name type="scientific">Rhinolophus ferrumequinum</name>
    <name type="common">Greater horseshoe bat</name>
    <dbReference type="NCBI Taxonomy" id="59479"/>
    <lineage>
        <taxon>Eukaryota</taxon>
        <taxon>Metazoa</taxon>
        <taxon>Chordata</taxon>
        <taxon>Craniata</taxon>
        <taxon>Vertebrata</taxon>
        <taxon>Euteleostomi</taxon>
        <taxon>Mammalia</taxon>
        <taxon>Eutheria</taxon>
        <taxon>Laurasiatheria</taxon>
        <taxon>Chiroptera</taxon>
        <taxon>Yinpterochiroptera</taxon>
        <taxon>Rhinolophoidea</taxon>
        <taxon>Rhinolophidae</taxon>
        <taxon>Rhinolophinae</taxon>
        <taxon>Rhinolophus</taxon>
    </lineage>
</organism>
<protein>
    <submittedName>
        <fullName evidence="1">Uncharacterized protein</fullName>
    </submittedName>
</protein>
<sequence length="186" mass="20512">MAAATFQGEIMQGHLMACQSHSPRKQGDPARTRFCWGPWTSTVPGDTTMLRGWSFLPSPSGRPPPASLQQGCCSENSSPFPALLCHTTFMKGDNAIKFYKSTPWLEFCSWLPTRLILSAITMSGCQNLTHVSLYLNSVHSTVPNRLCHGNTSLGSGFYCLPRPHQIYPQACHPLGRLLGPTDRTFL</sequence>
<dbReference type="EMBL" id="JACAGC010000020">
    <property type="protein sequence ID" value="KAF6298954.1"/>
    <property type="molecule type" value="Genomic_DNA"/>
</dbReference>
<evidence type="ECO:0000313" key="1">
    <source>
        <dbReference type="EMBL" id="KAF6298954.1"/>
    </source>
</evidence>
<reference evidence="1 2" key="1">
    <citation type="journal article" date="2020" name="Nature">
        <title>Six reference-quality genomes reveal evolution of bat adaptations.</title>
        <authorList>
            <person name="Jebb D."/>
            <person name="Huang Z."/>
            <person name="Pippel M."/>
            <person name="Hughes G.M."/>
            <person name="Lavrichenko K."/>
            <person name="Devanna P."/>
            <person name="Winkler S."/>
            <person name="Jermiin L.S."/>
            <person name="Skirmuntt E.C."/>
            <person name="Katzourakis A."/>
            <person name="Burkitt-Gray L."/>
            <person name="Ray D.A."/>
            <person name="Sullivan K.A.M."/>
            <person name="Roscito J.G."/>
            <person name="Kirilenko B.M."/>
            <person name="Davalos L.M."/>
            <person name="Corthals A.P."/>
            <person name="Power M.L."/>
            <person name="Jones G."/>
            <person name="Ransome R.D."/>
            <person name="Dechmann D.K.N."/>
            <person name="Locatelli A.G."/>
            <person name="Puechmaille S.J."/>
            <person name="Fedrigo O."/>
            <person name="Jarvis E.D."/>
            <person name="Hiller M."/>
            <person name="Vernes S.C."/>
            <person name="Myers E.W."/>
            <person name="Teeling E.C."/>
        </authorList>
    </citation>
    <scope>NUCLEOTIDE SEQUENCE [LARGE SCALE GENOMIC DNA]</scope>
    <source>
        <strain evidence="1">MRhiFer1</strain>
        <tissue evidence="1">Lung</tissue>
    </source>
</reference>
<gene>
    <name evidence="1" type="ORF">mRhiFer1_008978</name>
</gene>
<proteinExistence type="predicted"/>